<dbReference type="Pfam" id="PF00990">
    <property type="entry name" value="GGDEF"/>
    <property type="match status" value="1"/>
</dbReference>
<proteinExistence type="predicted"/>
<dbReference type="InterPro" id="IPR013767">
    <property type="entry name" value="PAS_fold"/>
</dbReference>
<reference evidence="5" key="1">
    <citation type="submission" date="2020-12" db="EMBL/GenBank/DDBJ databases">
        <title>Clostridium thailandense sp. nov., a novel acetogenic bacterium isolated from peat land soil in Thailand.</title>
        <authorList>
            <person name="Chaikitkaew S."/>
            <person name="Birkeland N.K."/>
        </authorList>
    </citation>
    <scope>NUCLEOTIDE SEQUENCE</scope>
    <source>
        <strain evidence="5">DSM 17425</strain>
    </source>
</reference>
<dbReference type="SMART" id="SM00267">
    <property type="entry name" value="GGDEF"/>
    <property type="match status" value="1"/>
</dbReference>
<dbReference type="EMBL" id="JAEEGB010000033">
    <property type="protein sequence ID" value="MBI6874731.1"/>
    <property type="molecule type" value="Genomic_DNA"/>
</dbReference>
<dbReference type="PROSITE" id="PS50113">
    <property type="entry name" value="PAC"/>
    <property type="match status" value="2"/>
</dbReference>
<dbReference type="RefSeq" id="WP_211144111.1">
    <property type="nucleotide sequence ID" value="NZ_JAEEGB010000033.1"/>
</dbReference>
<dbReference type="InterPro" id="IPR035965">
    <property type="entry name" value="PAS-like_dom_sf"/>
</dbReference>
<dbReference type="PANTHER" id="PTHR44757">
    <property type="entry name" value="DIGUANYLATE CYCLASE DGCP"/>
    <property type="match status" value="1"/>
</dbReference>
<dbReference type="GO" id="GO:0006355">
    <property type="term" value="P:regulation of DNA-templated transcription"/>
    <property type="evidence" value="ECO:0007669"/>
    <property type="project" value="InterPro"/>
</dbReference>
<dbReference type="NCBIfam" id="TIGR00254">
    <property type="entry name" value="GGDEF"/>
    <property type="match status" value="1"/>
</dbReference>
<name>A0A934HUD6_9CLOT</name>
<dbReference type="InterPro" id="IPR029787">
    <property type="entry name" value="Nucleotide_cyclase"/>
</dbReference>
<feature type="domain" description="GGDEF" evidence="4">
    <location>
        <begin position="316"/>
        <end position="450"/>
    </location>
</feature>
<organism evidence="5 6">
    <name type="scientific">Clostridium aciditolerans</name>
    <dbReference type="NCBI Taxonomy" id="339861"/>
    <lineage>
        <taxon>Bacteria</taxon>
        <taxon>Bacillati</taxon>
        <taxon>Bacillota</taxon>
        <taxon>Clostridia</taxon>
        <taxon>Eubacteriales</taxon>
        <taxon>Clostridiaceae</taxon>
        <taxon>Clostridium</taxon>
    </lineage>
</organism>
<keyword evidence="1" id="KW-0472">Membrane</keyword>
<dbReference type="Pfam" id="PF00989">
    <property type="entry name" value="PAS"/>
    <property type="match status" value="1"/>
</dbReference>
<sequence length="456" mass="52653">MLHFILYGISIILISLLINYFNIKENKKLKKINEELKLQRTYFTELFENSQDAIVILDNKNRIVNVNKSFEELFQYKDHEVKGLFVDDIIASCETKDAFEISETVMQGGTVTAETKRKRKDGGLVDVSVLAFPVILNINQIGIYAVYKDISDRKRSEQALELQKTYFRKLFESSPEAICIIDTEDRFIDVNYAFEKLFGYSKDELINHYINDRIVQDGAMHEATNISEEVMGGNVIEYEAVRMKKDGSLIEVCILGYPIIFENKQLGVFGIYRDITERKKIERELTYMSIHDGLTGLYNRIYFENLLNKYDKEKHDNIGIIVCDVDGLKLVNDNLGHDFGDKLIIQASKIINAICEKNNGIAARIGGDEFTIILNGCLKEELERVNKLLQEAINEFNLDNSDLYLSISTGTAYRGKEFKSMAELFKKADNNMYAYKVCRKDYNTENIMRRIMKRVI</sequence>
<dbReference type="AlphaFoldDB" id="A0A934HUD6"/>
<evidence type="ECO:0000259" key="3">
    <source>
        <dbReference type="PROSITE" id="PS50113"/>
    </source>
</evidence>
<evidence type="ECO:0000313" key="6">
    <source>
        <dbReference type="Proteomes" id="UP000622687"/>
    </source>
</evidence>
<gene>
    <name evidence="5" type="ORF">I6U51_18850</name>
</gene>
<dbReference type="SMART" id="SM00091">
    <property type="entry name" value="PAS"/>
    <property type="match status" value="2"/>
</dbReference>
<accession>A0A934HUD6</accession>
<keyword evidence="1" id="KW-0812">Transmembrane</keyword>
<dbReference type="InterPro" id="IPR001610">
    <property type="entry name" value="PAC"/>
</dbReference>
<dbReference type="PROSITE" id="PS50887">
    <property type="entry name" value="GGDEF"/>
    <property type="match status" value="1"/>
</dbReference>
<keyword evidence="1" id="KW-1133">Transmembrane helix</keyword>
<protein>
    <submittedName>
        <fullName evidence="5">PAS domain S-box protein</fullName>
    </submittedName>
</protein>
<dbReference type="Pfam" id="PF13426">
    <property type="entry name" value="PAS_9"/>
    <property type="match status" value="1"/>
</dbReference>
<dbReference type="InterPro" id="IPR000700">
    <property type="entry name" value="PAS-assoc_C"/>
</dbReference>
<dbReference type="CDD" id="cd00130">
    <property type="entry name" value="PAS"/>
    <property type="match status" value="2"/>
</dbReference>
<feature type="transmembrane region" description="Helical" evidence="1">
    <location>
        <begin position="6"/>
        <end position="23"/>
    </location>
</feature>
<dbReference type="InterPro" id="IPR000160">
    <property type="entry name" value="GGDEF_dom"/>
</dbReference>
<dbReference type="SMART" id="SM00086">
    <property type="entry name" value="PAC"/>
    <property type="match status" value="2"/>
</dbReference>
<dbReference type="SUPFAM" id="SSF55785">
    <property type="entry name" value="PYP-like sensor domain (PAS domain)"/>
    <property type="match status" value="2"/>
</dbReference>
<dbReference type="InterPro" id="IPR043128">
    <property type="entry name" value="Rev_trsase/Diguanyl_cyclase"/>
</dbReference>
<dbReference type="CDD" id="cd01949">
    <property type="entry name" value="GGDEF"/>
    <property type="match status" value="1"/>
</dbReference>
<dbReference type="Gene3D" id="3.30.450.20">
    <property type="entry name" value="PAS domain"/>
    <property type="match status" value="2"/>
</dbReference>
<comment type="caution">
    <text evidence="5">The sequence shown here is derived from an EMBL/GenBank/DDBJ whole genome shotgun (WGS) entry which is preliminary data.</text>
</comment>
<dbReference type="PANTHER" id="PTHR44757:SF2">
    <property type="entry name" value="BIOFILM ARCHITECTURE MAINTENANCE PROTEIN MBAA"/>
    <property type="match status" value="1"/>
</dbReference>
<feature type="domain" description="PAC" evidence="3">
    <location>
        <begin position="111"/>
        <end position="162"/>
    </location>
</feature>
<evidence type="ECO:0000313" key="5">
    <source>
        <dbReference type="EMBL" id="MBI6874731.1"/>
    </source>
</evidence>
<dbReference type="InterPro" id="IPR052155">
    <property type="entry name" value="Biofilm_reg_signaling"/>
</dbReference>
<dbReference type="NCBIfam" id="TIGR00229">
    <property type="entry name" value="sensory_box"/>
    <property type="match status" value="2"/>
</dbReference>
<feature type="domain" description="PAS" evidence="2">
    <location>
        <begin position="39"/>
        <end position="83"/>
    </location>
</feature>
<evidence type="ECO:0000259" key="4">
    <source>
        <dbReference type="PROSITE" id="PS50887"/>
    </source>
</evidence>
<evidence type="ECO:0000256" key="1">
    <source>
        <dbReference type="SAM" id="Phobius"/>
    </source>
</evidence>
<dbReference type="Proteomes" id="UP000622687">
    <property type="component" value="Unassembled WGS sequence"/>
</dbReference>
<keyword evidence="6" id="KW-1185">Reference proteome</keyword>
<feature type="transmembrane region" description="Helical" evidence="1">
    <location>
        <begin position="124"/>
        <end position="147"/>
    </location>
</feature>
<feature type="domain" description="PAC" evidence="3">
    <location>
        <begin position="234"/>
        <end position="287"/>
    </location>
</feature>
<dbReference type="PROSITE" id="PS50112">
    <property type="entry name" value="PAS"/>
    <property type="match status" value="2"/>
</dbReference>
<evidence type="ECO:0000259" key="2">
    <source>
        <dbReference type="PROSITE" id="PS50112"/>
    </source>
</evidence>
<feature type="domain" description="PAS" evidence="2">
    <location>
        <begin position="163"/>
        <end position="207"/>
    </location>
</feature>
<dbReference type="InterPro" id="IPR000014">
    <property type="entry name" value="PAS"/>
</dbReference>
<dbReference type="SUPFAM" id="SSF55073">
    <property type="entry name" value="Nucleotide cyclase"/>
    <property type="match status" value="1"/>
</dbReference>
<dbReference type="Gene3D" id="3.30.70.270">
    <property type="match status" value="1"/>
</dbReference>